<name>A0A829HSS7_9MYCO</name>
<reference evidence="1 2" key="1">
    <citation type="journal article" date="2013" name="Genome Announc.">
        <title>Genome Sequence of an Epidemic Isolate of Mycobacterium abscessus subsp. bolletii from Rio de Janeiro, Brazil.</title>
        <authorList>
            <person name="Davidson R.M."/>
            <person name="Reynolds P.R."/>
            <person name="Farias-Hesson E."/>
            <person name="Duarte R.S."/>
            <person name="Jackson M."/>
            <person name="Strong M."/>
        </authorList>
    </citation>
    <scope>NUCLEOTIDE SEQUENCE [LARGE SCALE GENOMIC DNA]</scope>
    <source>
        <strain evidence="1 2">CRM-0020</strain>
    </source>
</reference>
<dbReference type="EMBL" id="ATFQ01000024">
    <property type="protein sequence ID" value="EPQ22551.1"/>
    <property type="molecule type" value="Genomic_DNA"/>
</dbReference>
<comment type="caution">
    <text evidence="1">The sequence shown here is derived from an EMBL/GenBank/DDBJ whole genome shotgun (WGS) entry which is preliminary data.</text>
</comment>
<organism evidence="1 2">
    <name type="scientific">Mycobacteroides abscessus subsp. bolletii CRM-0020</name>
    <dbReference type="NCBI Taxonomy" id="1306401"/>
    <lineage>
        <taxon>Bacteria</taxon>
        <taxon>Bacillati</taxon>
        <taxon>Actinomycetota</taxon>
        <taxon>Actinomycetes</taxon>
        <taxon>Mycobacteriales</taxon>
        <taxon>Mycobacteriaceae</taxon>
        <taxon>Mycobacteroides</taxon>
        <taxon>Mycobacteroides abscessus</taxon>
    </lineage>
</organism>
<evidence type="ECO:0000313" key="1">
    <source>
        <dbReference type="EMBL" id="EPQ22551.1"/>
    </source>
</evidence>
<protein>
    <submittedName>
        <fullName evidence="1">Uncharacterized protein</fullName>
    </submittedName>
</protein>
<accession>A0A829HSS7</accession>
<dbReference type="Proteomes" id="UP000014969">
    <property type="component" value="Unassembled WGS sequence"/>
</dbReference>
<gene>
    <name evidence="1" type="ORF">J108_15635</name>
</gene>
<evidence type="ECO:0000313" key="2">
    <source>
        <dbReference type="Proteomes" id="UP000014969"/>
    </source>
</evidence>
<dbReference type="RefSeq" id="WP_005056864.1">
    <property type="nucleotide sequence ID" value="NZ_ATFQ01000024.1"/>
</dbReference>
<sequence>MPAPQPKDPLDDPIAEFVQAIDDFLSVNLNFDTPPPIDRTGPNKTTWADIQRAWEDLKRALRKAHASLVGVQPEVMERLEVVATTGATVLELTEDPCIVGPVNDLLALMEEMRAVITRLESTLGKAASVLGVLALLFEAAGLKSRLDPLSSRIATARDNLIAYNLMRPHPPESA</sequence>
<proteinExistence type="predicted"/>
<dbReference type="AlphaFoldDB" id="A0A829HSS7"/>